<organism evidence="1 2">
    <name type="scientific">Crepidotus variabilis</name>
    <dbReference type="NCBI Taxonomy" id="179855"/>
    <lineage>
        <taxon>Eukaryota</taxon>
        <taxon>Fungi</taxon>
        <taxon>Dikarya</taxon>
        <taxon>Basidiomycota</taxon>
        <taxon>Agaricomycotina</taxon>
        <taxon>Agaricomycetes</taxon>
        <taxon>Agaricomycetidae</taxon>
        <taxon>Agaricales</taxon>
        <taxon>Agaricineae</taxon>
        <taxon>Crepidotaceae</taxon>
        <taxon>Crepidotus</taxon>
    </lineage>
</organism>
<evidence type="ECO:0000313" key="1">
    <source>
        <dbReference type="EMBL" id="KAF9533999.1"/>
    </source>
</evidence>
<dbReference type="OrthoDB" id="2745898at2759"/>
<accession>A0A9P6ES18</accession>
<dbReference type="Proteomes" id="UP000807306">
    <property type="component" value="Unassembled WGS sequence"/>
</dbReference>
<sequence length="440" mass="50142">MTFNDLPQELLSLIVDELLDTKANLKTLSTVSRSFLSLCRLHLFSTLRFNGLNPSFDYKCRALSDIIKRDKSILLNVRVLEIGPPVFRLRERAPNLLSEHWGKMLRSGLPSIHDDRIRQIIEGARNVQSITLRFEHQSWLKFSTPFRNTILNAIRRSAVSFLSLEDISDFPIHALRACSGLHDLSLICINSVSANSEGETDEVPESQTFLHGLTLYLSDECAGPLMRSLLATSSALSPVHLQRLSTSATCNTLWLTLQEMPTITRSITSLELRIDRQEGYGGGYGKCNLNDFPSLRSLLVSTPYIRQKRSIYHLQHFFEKALLATELQELAVFLRHEAVGFEAEEFEGAFGSQDLIEICQDRDWLRLERQLTSGRFPSMSKLEIVFRPKDVASFMNETLQSVLQQHLMRNVVNLHRMANPSIEIYNDRFEQYSAQLPGTL</sequence>
<proteinExistence type="predicted"/>
<reference evidence="1" key="1">
    <citation type="submission" date="2020-11" db="EMBL/GenBank/DDBJ databases">
        <authorList>
            <consortium name="DOE Joint Genome Institute"/>
            <person name="Ahrendt S."/>
            <person name="Riley R."/>
            <person name="Andreopoulos W."/>
            <person name="Labutti K."/>
            <person name="Pangilinan J."/>
            <person name="Ruiz-Duenas F.J."/>
            <person name="Barrasa J.M."/>
            <person name="Sanchez-Garcia M."/>
            <person name="Camarero S."/>
            <person name="Miyauchi S."/>
            <person name="Serrano A."/>
            <person name="Linde D."/>
            <person name="Babiker R."/>
            <person name="Drula E."/>
            <person name="Ayuso-Fernandez I."/>
            <person name="Pacheco R."/>
            <person name="Padilla G."/>
            <person name="Ferreira P."/>
            <person name="Barriuso J."/>
            <person name="Kellner H."/>
            <person name="Castanera R."/>
            <person name="Alfaro M."/>
            <person name="Ramirez L."/>
            <person name="Pisabarro A.G."/>
            <person name="Kuo A."/>
            <person name="Tritt A."/>
            <person name="Lipzen A."/>
            <person name="He G."/>
            <person name="Yan M."/>
            <person name="Ng V."/>
            <person name="Cullen D."/>
            <person name="Martin F."/>
            <person name="Rosso M.-N."/>
            <person name="Henrissat B."/>
            <person name="Hibbett D."/>
            <person name="Martinez A.T."/>
            <person name="Grigoriev I.V."/>
        </authorList>
    </citation>
    <scope>NUCLEOTIDE SEQUENCE</scope>
    <source>
        <strain evidence="1">CBS 506.95</strain>
    </source>
</reference>
<name>A0A9P6ES18_9AGAR</name>
<evidence type="ECO:0000313" key="2">
    <source>
        <dbReference type="Proteomes" id="UP000807306"/>
    </source>
</evidence>
<protein>
    <submittedName>
        <fullName evidence="1">Uncharacterized protein</fullName>
    </submittedName>
</protein>
<dbReference type="AlphaFoldDB" id="A0A9P6ES18"/>
<gene>
    <name evidence="1" type="ORF">CPB83DRAFT_844926</name>
</gene>
<dbReference type="EMBL" id="MU157827">
    <property type="protein sequence ID" value="KAF9533999.1"/>
    <property type="molecule type" value="Genomic_DNA"/>
</dbReference>
<keyword evidence="2" id="KW-1185">Reference proteome</keyword>
<comment type="caution">
    <text evidence="1">The sequence shown here is derived from an EMBL/GenBank/DDBJ whole genome shotgun (WGS) entry which is preliminary data.</text>
</comment>